<comment type="caution">
    <text evidence="1">The sequence shown here is derived from an EMBL/GenBank/DDBJ whole genome shotgun (WGS) entry which is preliminary data.</text>
</comment>
<name>A0ABR0NPH5_GOSAR</name>
<organism evidence="1 2">
    <name type="scientific">Gossypium arboreum</name>
    <name type="common">Tree cotton</name>
    <name type="synonym">Gossypium nanking</name>
    <dbReference type="NCBI Taxonomy" id="29729"/>
    <lineage>
        <taxon>Eukaryota</taxon>
        <taxon>Viridiplantae</taxon>
        <taxon>Streptophyta</taxon>
        <taxon>Embryophyta</taxon>
        <taxon>Tracheophyta</taxon>
        <taxon>Spermatophyta</taxon>
        <taxon>Magnoliopsida</taxon>
        <taxon>eudicotyledons</taxon>
        <taxon>Gunneridae</taxon>
        <taxon>Pentapetalae</taxon>
        <taxon>rosids</taxon>
        <taxon>malvids</taxon>
        <taxon>Malvales</taxon>
        <taxon>Malvaceae</taxon>
        <taxon>Malvoideae</taxon>
        <taxon>Gossypium</taxon>
    </lineage>
</organism>
<sequence>MLVDAVEKAKAMKDIFFDKNGLTFLTSDCFNRYLDLRTKGFIEEENIEDASFAEHGIDTFLNNNGLLSTVDFVNSYVRELMLELYANLLLSTIDSKRKLFQKVYVRGYWYEINPVLIQNVLNSYNRNTVELEESLDETFVVNTNNIYQSWHEKGSIRAFSLSIVYVVFFKITTRN</sequence>
<evidence type="ECO:0000313" key="1">
    <source>
        <dbReference type="EMBL" id="KAK5802386.1"/>
    </source>
</evidence>
<protein>
    <submittedName>
        <fullName evidence="1">Uncharacterized protein</fullName>
    </submittedName>
</protein>
<reference evidence="1 2" key="1">
    <citation type="submission" date="2023-03" db="EMBL/GenBank/DDBJ databases">
        <title>WGS of Gossypium arboreum.</title>
        <authorList>
            <person name="Yu D."/>
        </authorList>
    </citation>
    <scope>NUCLEOTIDE SEQUENCE [LARGE SCALE GENOMIC DNA]</scope>
    <source>
        <tissue evidence="1">Leaf</tissue>
    </source>
</reference>
<accession>A0ABR0NPH5</accession>
<proteinExistence type="predicted"/>
<keyword evidence="2" id="KW-1185">Reference proteome</keyword>
<dbReference type="Proteomes" id="UP001358586">
    <property type="component" value="Chromosome 9"/>
</dbReference>
<evidence type="ECO:0000313" key="2">
    <source>
        <dbReference type="Proteomes" id="UP001358586"/>
    </source>
</evidence>
<dbReference type="EMBL" id="JARKNE010000009">
    <property type="protein sequence ID" value="KAK5802386.1"/>
    <property type="molecule type" value="Genomic_DNA"/>
</dbReference>
<gene>
    <name evidence="1" type="ORF">PVK06_029976</name>
</gene>